<evidence type="ECO:0000313" key="4">
    <source>
        <dbReference type="EMBL" id="ODN01391.1"/>
    </source>
</evidence>
<dbReference type="AlphaFoldDB" id="A0A1D2N829"/>
<dbReference type="InterPro" id="IPR000868">
    <property type="entry name" value="Isochorismatase-like_dom"/>
</dbReference>
<protein>
    <recommendedName>
        <fullName evidence="2">Isochorismatase domain-containing protein 1</fullName>
    </recommendedName>
</protein>
<evidence type="ECO:0000256" key="1">
    <source>
        <dbReference type="ARBA" id="ARBA00006336"/>
    </source>
</evidence>
<dbReference type="OrthoDB" id="269496at2759"/>
<evidence type="ECO:0000256" key="2">
    <source>
        <dbReference type="ARBA" id="ARBA00040688"/>
    </source>
</evidence>
<comment type="caution">
    <text evidence="4">The sequence shown here is derived from an EMBL/GenBank/DDBJ whole genome shotgun (WGS) entry which is preliminary data.</text>
</comment>
<dbReference type="FunFam" id="3.40.50.850:FF:000001">
    <property type="entry name" value="Isochorismatase domain-containing protein 1"/>
    <property type="match status" value="1"/>
</dbReference>
<accession>A0A1D2N829</accession>
<keyword evidence="5" id="KW-1185">Reference proteome</keyword>
<dbReference type="InterPro" id="IPR036380">
    <property type="entry name" value="Isochorismatase-like_sf"/>
</dbReference>
<dbReference type="STRING" id="48709.A0A1D2N829"/>
<sequence length="205" mass="22874">MAPPLKDLGLLNPSRTAFFMCDIQEKVRPAMNHFDEVVIVARKMVEVSKIMGIPLIVTEQHPRQLGKTVSDIDISKALIVLAKTRFSMLLPEVDRHLHTLCDGILESIVLFGIETHICVEQTAIELLSRNLKVHVIADASTSRNQADRLLALDRLRQIGCFVTTSETIIFKMLGDKENPKFQEIRHLVKEPSPNTGLVGGGSLKM</sequence>
<comment type="similarity">
    <text evidence="1">Belongs to the isochorismatase family.</text>
</comment>
<dbReference type="Pfam" id="PF00857">
    <property type="entry name" value="Isochorismatase"/>
    <property type="match status" value="1"/>
</dbReference>
<dbReference type="Proteomes" id="UP000094527">
    <property type="component" value="Unassembled WGS sequence"/>
</dbReference>
<proteinExistence type="inferred from homology"/>
<gene>
    <name evidence="4" type="ORF">Ocin01_05300</name>
</gene>
<dbReference type="Gene3D" id="3.40.50.850">
    <property type="entry name" value="Isochorismatase-like"/>
    <property type="match status" value="1"/>
</dbReference>
<dbReference type="InterPro" id="IPR050993">
    <property type="entry name" value="Isochorismatase_domain"/>
</dbReference>
<dbReference type="SUPFAM" id="SSF52499">
    <property type="entry name" value="Isochorismatase-like hydrolases"/>
    <property type="match status" value="1"/>
</dbReference>
<organism evidence="4 5">
    <name type="scientific">Orchesella cincta</name>
    <name type="common">Springtail</name>
    <name type="synonym">Podura cincta</name>
    <dbReference type="NCBI Taxonomy" id="48709"/>
    <lineage>
        <taxon>Eukaryota</taxon>
        <taxon>Metazoa</taxon>
        <taxon>Ecdysozoa</taxon>
        <taxon>Arthropoda</taxon>
        <taxon>Hexapoda</taxon>
        <taxon>Collembola</taxon>
        <taxon>Entomobryomorpha</taxon>
        <taxon>Entomobryoidea</taxon>
        <taxon>Orchesellidae</taxon>
        <taxon>Orchesellinae</taxon>
        <taxon>Orchesella</taxon>
    </lineage>
</organism>
<evidence type="ECO:0000259" key="3">
    <source>
        <dbReference type="Pfam" id="PF00857"/>
    </source>
</evidence>
<dbReference type="EMBL" id="LJIJ01000155">
    <property type="protein sequence ID" value="ODN01391.1"/>
    <property type="molecule type" value="Genomic_DNA"/>
</dbReference>
<name>A0A1D2N829_ORCCI</name>
<feature type="domain" description="Isochorismatase-like" evidence="3">
    <location>
        <begin position="16"/>
        <end position="166"/>
    </location>
</feature>
<dbReference type="OMA" id="QAGCVIT"/>
<reference evidence="4 5" key="1">
    <citation type="journal article" date="2016" name="Genome Biol. Evol.">
        <title>Gene Family Evolution Reflects Adaptation to Soil Environmental Stressors in the Genome of the Collembolan Orchesella cincta.</title>
        <authorList>
            <person name="Faddeeva-Vakhrusheva A."/>
            <person name="Derks M.F."/>
            <person name="Anvar S.Y."/>
            <person name="Agamennone V."/>
            <person name="Suring W."/>
            <person name="Smit S."/>
            <person name="van Straalen N.M."/>
            <person name="Roelofs D."/>
        </authorList>
    </citation>
    <scope>NUCLEOTIDE SEQUENCE [LARGE SCALE GENOMIC DNA]</scope>
    <source>
        <tissue evidence="4">Mixed pool</tissue>
    </source>
</reference>
<evidence type="ECO:0000313" key="5">
    <source>
        <dbReference type="Proteomes" id="UP000094527"/>
    </source>
</evidence>
<dbReference type="PANTHER" id="PTHR14119">
    <property type="entry name" value="HYDROLASE"/>
    <property type="match status" value="1"/>
</dbReference>
<dbReference type="PANTHER" id="PTHR14119:SF17">
    <property type="entry name" value="ISOCHORISMATASE DOMAIN-CONTAINING PROTEIN 1"/>
    <property type="match status" value="1"/>
</dbReference>